<feature type="region of interest" description="Disordered" evidence="1">
    <location>
        <begin position="178"/>
        <end position="429"/>
    </location>
</feature>
<feature type="domain" description="CcmS related" evidence="2">
    <location>
        <begin position="532"/>
        <end position="664"/>
    </location>
</feature>
<protein>
    <recommendedName>
        <fullName evidence="2">CcmS related domain-containing protein</fullName>
    </recommendedName>
</protein>
<dbReference type="OrthoDB" id="3171339at2759"/>
<feature type="compositionally biased region" description="Polar residues" evidence="1">
    <location>
        <begin position="250"/>
        <end position="299"/>
    </location>
</feature>
<dbReference type="InterPro" id="IPR058258">
    <property type="entry name" value="CcmS-like"/>
</dbReference>
<organism evidence="3 4">
    <name type="scientific">Fibroporia radiculosa</name>
    <dbReference type="NCBI Taxonomy" id="599839"/>
    <lineage>
        <taxon>Eukaryota</taxon>
        <taxon>Fungi</taxon>
        <taxon>Dikarya</taxon>
        <taxon>Basidiomycota</taxon>
        <taxon>Agaricomycotina</taxon>
        <taxon>Agaricomycetes</taxon>
        <taxon>Polyporales</taxon>
        <taxon>Fibroporiaceae</taxon>
        <taxon>Fibroporia</taxon>
    </lineage>
</organism>
<feature type="region of interest" description="Disordered" evidence="1">
    <location>
        <begin position="1"/>
        <end position="107"/>
    </location>
</feature>
<dbReference type="InParanoid" id="J4I9U4"/>
<dbReference type="Pfam" id="PF26617">
    <property type="entry name" value="CcmS-like"/>
    <property type="match status" value="1"/>
</dbReference>
<dbReference type="STRING" id="599839.J4I9U4"/>
<feature type="compositionally biased region" description="Low complexity" evidence="1">
    <location>
        <begin position="300"/>
        <end position="372"/>
    </location>
</feature>
<evidence type="ECO:0000313" key="4">
    <source>
        <dbReference type="Proteomes" id="UP000006352"/>
    </source>
</evidence>
<dbReference type="AlphaFoldDB" id="J4I9U4"/>
<accession>J4I9U4</accession>
<proteinExistence type="predicted"/>
<dbReference type="HOGENOM" id="CLU_379935_0_0_1"/>
<feature type="compositionally biased region" description="Acidic residues" evidence="1">
    <location>
        <begin position="392"/>
        <end position="417"/>
    </location>
</feature>
<sequence length="729" mass="79264">MAKPKKVKQKVLDKPSADNPPPLDTPFADSLKHDTQAELSQPAVQTEDLPKQDTFPAEDGQLDLPGGYFDAPPADNDDGWGTAATESAGLWDNSQPPATNPEAQDAADWAMPDAAVLGDWVDAAAPPQHVGKPKKSGGRKGGAAVVPPPPASLVVPQHHASFAAASPLSVASRSAPGFGDSGDWTAADWGDSQGWNNSAPPVPPAPPPPSQMQTSHAPVAGAWKNWGNEARGLSKVSSIANRPFPPEPSPAQTVTSTAGRPVLSPQQRSERLQSLLTDPSQTKNVALQPSPPSQNMSGTRQQQAAAAQHAAVALQRQLQQQQHQQQLQAQLQHVRMQQQQQQQAQYAAGQRGRPQQARPQAPPMQQSESWGSSGWGGGGWGNNNDWAATIQEENEDDEEYYDEEEEEEEEEEDEYDDNGNGGYGYRDNYAAPRVRFSPTVSYSTEAPPHARGFAPSTPSMHFPPPPAAPSHSATHPQAATPATVHPSLWGNGTPSKTMAMAAGHTIFELKLPRHGMGQTSFIESNGQALYYAQRALFGNTRPAKERFHWAFNPDKDERVASLLRWVDGMKGGLASLGFQKFMQTGERGALISNADFRADSTPGASVQPAFDWITMAQLQNTLDRTMQESVALYDPAMQVIVFIFLLSKTGNSMALWRRKLSVPESLRVQFSQDIEAVKERLDADYPVYVEELPPKEEPPPPEPPKKKRNLLSKLKWIGLKRKKNEPPPE</sequence>
<evidence type="ECO:0000259" key="2">
    <source>
        <dbReference type="Pfam" id="PF26617"/>
    </source>
</evidence>
<keyword evidence="4" id="KW-1185">Reference proteome</keyword>
<dbReference type="Proteomes" id="UP000006352">
    <property type="component" value="Unassembled WGS sequence"/>
</dbReference>
<feature type="region of interest" description="Disordered" evidence="1">
    <location>
        <begin position="124"/>
        <end position="152"/>
    </location>
</feature>
<name>J4I9U4_9APHY</name>
<gene>
    <name evidence="3" type="ORF">FIBRA_03832</name>
</gene>
<dbReference type="PANTHER" id="PTHR45725:SF1">
    <property type="entry name" value="DISHEVELLED ASSOCIATED ACTIVATOR OF MORPHOGENESIS, ISOFORM D"/>
    <property type="match status" value="1"/>
</dbReference>
<dbReference type="InterPro" id="IPR051425">
    <property type="entry name" value="Formin_Homology"/>
</dbReference>
<reference evidence="3 4" key="1">
    <citation type="journal article" date="2012" name="Appl. Environ. Microbiol.">
        <title>Short-read sequencing for genomic analysis of the brown rot fungus Fibroporia radiculosa.</title>
        <authorList>
            <person name="Tang J.D."/>
            <person name="Perkins A.D."/>
            <person name="Sonstegard T.S."/>
            <person name="Schroeder S.G."/>
            <person name="Burgess S.C."/>
            <person name="Diehl S.V."/>
        </authorList>
    </citation>
    <scope>NUCLEOTIDE SEQUENCE [LARGE SCALE GENOMIC DNA]</scope>
    <source>
        <strain evidence="3 4">TFFH 294</strain>
    </source>
</reference>
<dbReference type="GeneID" id="24096677"/>
<evidence type="ECO:0000313" key="3">
    <source>
        <dbReference type="EMBL" id="CCM01766.1"/>
    </source>
</evidence>
<dbReference type="EMBL" id="HE797048">
    <property type="protein sequence ID" value="CCM01766.1"/>
    <property type="molecule type" value="Genomic_DNA"/>
</dbReference>
<dbReference type="RefSeq" id="XP_012181049.1">
    <property type="nucleotide sequence ID" value="XM_012325659.1"/>
</dbReference>
<dbReference type="PANTHER" id="PTHR45725">
    <property type="entry name" value="FORMIN HOMOLOGY 2 FAMILY MEMBER"/>
    <property type="match status" value="1"/>
</dbReference>
<feature type="compositionally biased region" description="Pro residues" evidence="1">
    <location>
        <begin position="200"/>
        <end position="210"/>
    </location>
</feature>
<evidence type="ECO:0000256" key="1">
    <source>
        <dbReference type="SAM" id="MobiDB-lite"/>
    </source>
</evidence>